<dbReference type="Pfam" id="PF04865">
    <property type="entry name" value="Baseplate_J"/>
    <property type="match status" value="1"/>
</dbReference>
<reference evidence="2" key="1">
    <citation type="journal article" date="2018" name="Genome Biol.">
        <title>SKESA: strategic k-mer extension for scrupulous assemblies.</title>
        <authorList>
            <person name="Souvorov A."/>
            <person name="Agarwala R."/>
            <person name="Lipman D.J."/>
        </authorList>
    </citation>
    <scope>NUCLEOTIDE SEQUENCE</scope>
    <source>
        <strain evidence="2">11-0524</strain>
    </source>
</reference>
<comment type="caution">
    <text evidence="2">The sequence shown here is derived from an EMBL/GenBank/DDBJ whole genome shotgun (WGS) entry which is preliminary data.</text>
</comment>
<name>A0A731N4I0_SALMU</name>
<sequence length="399" mass="41548">MALNLDTLGLSATVTAEGISAPDYQTILDTLTSYFQQIYGSDAYLEPDSKDGQMVALMALAVHDANNTAIAVYNCFSPATGYGAALTSNVKINGIARKGATNSTVDLLLTGTAGTTITNGTVKDTNNVIWRLPASVVIGVDGAVTVTAICSNSGAVAALAGTITTINTPTRGWTSVTNPAAATVGAPAETDAELRIRQGQSVAIPSITPFEGVDGAIANIAGVTRHKLYENDTGKTDGNGLPPHSISAIVDGGDVTEIARTIRGNKGQGVRTWGKTSVTVPDRYGNPYIISFSRPTDVPVYGKITLKVFAGYTSQIGVQIQQAVADYINRLMIGDQVLLSRIYSPANLGVVSGGNARYYDIQELLIGKSPEAVAAANINIAYDESASCKPENIIITVEA</sequence>
<evidence type="ECO:0000313" key="2">
    <source>
        <dbReference type="EMBL" id="HAE4636750.1"/>
    </source>
</evidence>
<reference evidence="2" key="2">
    <citation type="submission" date="2018-07" db="EMBL/GenBank/DDBJ databases">
        <authorList>
            <consortium name="NCBI Pathogen Detection Project"/>
        </authorList>
    </citation>
    <scope>NUCLEOTIDE SEQUENCE</scope>
    <source>
        <strain evidence="2">11-0524</strain>
    </source>
</reference>
<protein>
    <recommendedName>
        <fullName evidence="1">Baseplate protein J-like barrel domain-containing protein</fullName>
    </recommendedName>
</protein>
<evidence type="ECO:0000259" key="1">
    <source>
        <dbReference type="Pfam" id="PF04865"/>
    </source>
</evidence>
<proteinExistence type="predicted"/>
<organism evidence="2">
    <name type="scientific">Salmonella muenchen</name>
    <dbReference type="NCBI Taxonomy" id="596"/>
    <lineage>
        <taxon>Bacteria</taxon>
        <taxon>Pseudomonadati</taxon>
        <taxon>Pseudomonadota</taxon>
        <taxon>Gammaproteobacteria</taxon>
        <taxon>Enterobacterales</taxon>
        <taxon>Enterobacteriaceae</taxon>
        <taxon>Salmonella</taxon>
    </lineage>
</organism>
<gene>
    <name evidence="2" type="ORF">G4D12_002002</name>
</gene>
<feature type="domain" description="Baseplate protein J-like barrel" evidence="1">
    <location>
        <begin position="108"/>
        <end position="185"/>
    </location>
</feature>
<accession>A0A731N4I0</accession>
<dbReference type="EMBL" id="DAARZU010000009">
    <property type="protein sequence ID" value="HAE4636750.1"/>
    <property type="molecule type" value="Genomic_DNA"/>
</dbReference>
<dbReference type="AlphaFoldDB" id="A0A731N4I0"/>
<dbReference type="RefSeq" id="WP_104692977.1">
    <property type="nucleotide sequence ID" value="NZ_PJAL01000013.1"/>
</dbReference>
<dbReference type="InterPro" id="IPR006949">
    <property type="entry name" value="Barrel_Baseplate_J-like"/>
</dbReference>